<dbReference type="RefSeq" id="WP_180282038.1">
    <property type="nucleotide sequence ID" value="NZ_JABFDB010000006.1"/>
</dbReference>
<evidence type="ECO:0000256" key="2">
    <source>
        <dbReference type="ARBA" id="ARBA00005695"/>
    </source>
</evidence>
<evidence type="ECO:0000313" key="6">
    <source>
        <dbReference type="Proteomes" id="UP000584642"/>
    </source>
</evidence>
<feature type="domain" description="Solute-binding protein family 5" evidence="4">
    <location>
        <begin position="98"/>
        <end position="504"/>
    </location>
</feature>
<dbReference type="EMBL" id="JABFDB010000006">
    <property type="protein sequence ID" value="NYZ20277.1"/>
    <property type="molecule type" value="Genomic_DNA"/>
</dbReference>
<protein>
    <submittedName>
        <fullName evidence="5">ABC transporter substrate-binding protein</fullName>
    </submittedName>
</protein>
<dbReference type="Gene3D" id="3.40.190.10">
    <property type="entry name" value="Periplasmic binding protein-like II"/>
    <property type="match status" value="1"/>
</dbReference>
<gene>
    <name evidence="5" type="ORF">HND93_11180</name>
</gene>
<feature type="signal peptide" evidence="3">
    <location>
        <begin position="1"/>
        <end position="22"/>
    </location>
</feature>
<accession>A0ABX2T878</accession>
<dbReference type="PANTHER" id="PTHR30290:SF62">
    <property type="entry name" value="OLIGOPEPTIDE ABC TRANSPORTER, PERIPLASMIC OLIGOPEPTIDE-BINDING PROTEIN"/>
    <property type="match status" value="1"/>
</dbReference>
<keyword evidence="3" id="KW-0732">Signal</keyword>
<proteinExistence type="inferred from homology"/>
<dbReference type="CDD" id="cd08500">
    <property type="entry name" value="PBP2_NikA_DppA_OppA_like_4"/>
    <property type="match status" value="1"/>
</dbReference>
<dbReference type="Gene3D" id="3.10.105.10">
    <property type="entry name" value="Dipeptide-binding Protein, Domain 3"/>
    <property type="match status" value="1"/>
</dbReference>
<sequence>MLVPFGRTLGLMAALVALSAFRPVETPYFQQQVSAGTLPPVEQRLPETPSVARMNRPWQSVGKPGGDLTTIMARVRDTRVIYVYSYARLVALTPDLVIEPDILEKVEVEDEKVFTLRLRKGHRWSDGHPFTAEDFRYWWEDMASNDKRYPVGPPVELAVDGEFPAVTIIDETTVRYAWTKPNPFFLPMLAGAKPVEIYAPAHYLKQFHPRYTDAATLKARVEEAKQKSWQQLHNRKDDLTEFNNPDLPTLQPWVPTTQMPSERFVFVRNPYYHRVDREGRQLPYIDRFIMTVADAKIIPAKVGAGESDLQARYLRFDNYTFLKDGAKRNGLEVRLWKTGIGSQIAFFPNLNVNDPVWRALNRDVRYRRALSLAIDREEINQSIYYGLGAPSNNTVLPETPLWKPDYQSRFAKFDLKQANRLLDEAGLNKRDGNGTRLLPDGRPLELVIETAGDSTEETDVIQLIAQNWRKVGIQVFSRPSQLEVFRNRIFAGETVMAVSRGLDNAVPTAAMSPGELVPLNQINYQWPKWGQYYQTKGKDGEPVDMAEAKALLDSFDIWKAAVGMEKEKAAWHAILANHAEHVWTIGTVAAVPQPVVVRSTLKNVPPDGLYNYDPGAHFGLYRPDCFWFAEK</sequence>
<dbReference type="InterPro" id="IPR039424">
    <property type="entry name" value="SBP_5"/>
</dbReference>
<dbReference type="SUPFAM" id="SSF53850">
    <property type="entry name" value="Periplasmic binding protein-like II"/>
    <property type="match status" value="1"/>
</dbReference>
<name>A0ABX2T878_9PROT</name>
<feature type="chain" id="PRO_5046090165" evidence="3">
    <location>
        <begin position="23"/>
        <end position="631"/>
    </location>
</feature>
<comment type="caution">
    <text evidence="5">The sequence shown here is derived from an EMBL/GenBank/DDBJ whole genome shotgun (WGS) entry which is preliminary data.</text>
</comment>
<dbReference type="Proteomes" id="UP000584642">
    <property type="component" value="Unassembled WGS sequence"/>
</dbReference>
<comment type="subcellular location">
    <subcellularLocation>
        <location evidence="1">Periplasm</location>
    </subcellularLocation>
</comment>
<dbReference type="PANTHER" id="PTHR30290">
    <property type="entry name" value="PERIPLASMIC BINDING COMPONENT OF ABC TRANSPORTER"/>
    <property type="match status" value="1"/>
</dbReference>
<evidence type="ECO:0000313" key="5">
    <source>
        <dbReference type="EMBL" id="NYZ20277.1"/>
    </source>
</evidence>
<reference evidence="5 6" key="1">
    <citation type="submission" date="2020-05" db="EMBL/GenBank/DDBJ databases">
        <title>Azospirillum oleiclasticum sp. nov, a nitrogen-fixing and heavy crude oil-emulsifying bacterium isolated from the crude oil of Yumen Oilfield.</title>
        <authorList>
            <person name="Wu D."/>
            <person name="Cai M."/>
            <person name="Zhang X."/>
        </authorList>
    </citation>
    <scope>NUCLEOTIDE SEQUENCE [LARGE SCALE GENOMIC DNA]</scope>
    <source>
        <strain evidence="5 6">ROY-1-1-2</strain>
    </source>
</reference>
<organism evidence="5 6">
    <name type="scientific">Azospirillum oleiclasticum</name>
    <dbReference type="NCBI Taxonomy" id="2735135"/>
    <lineage>
        <taxon>Bacteria</taxon>
        <taxon>Pseudomonadati</taxon>
        <taxon>Pseudomonadota</taxon>
        <taxon>Alphaproteobacteria</taxon>
        <taxon>Rhodospirillales</taxon>
        <taxon>Azospirillaceae</taxon>
        <taxon>Azospirillum</taxon>
    </lineage>
</organism>
<dbReference type="Pfam" id="PF00496">
    <property type="entry name" value="SBP_bac_5"/>
    <property type="match status" value="1"/>
</dbReference>
<keyword evidence="6" id="KW-1185">Reference proteome</keyword>
<evidence type="ECO:0000256" key="1">
    <source>
        <dbReference type="ARBA" id="ARBA00004418"/>
    </source>
</evidence>
<comment type="similarity">
    <text evidence="2">Belongs to the bacterial solute-binding protein 5 family.</text>
</comment>
<dbReference type="InterPro" id="IPR000914">
    <property type="entry name" value="SBP_5_dom"/>
</dbReference>
<evidence type="ECO:0000256" key="3">
    <source>
        <dbReference type="SAM" id="SignalP"/>
    </source>
</evidence>
<evidence type="ECO:0000259" key="4">
    <source>
        <dbReference type="Pfam" id="PF00496"/>
    </source>
</evidence>